<dbReference type="HOGENOM" id="CLU_041903_0_1_6"/>
<dbReference type="OrthoDB" id="9800207at2"/>
<dbReference type="EMBL" id="CP009056">
    <property type="protein sequence ID" value="AJA45488.1"/>
    <property type="molecule type" value="Genomic_DNA"/>
</dbReference>
<dbReference type="STRING" id="1267021.FPB0191_01672"/>
<evidence type="ECO:0000256" key="8">
    <source>
        <dbReference type="SAM" id="Phobius"/>
    </source>
</evidence>
<evidence type="ECO:0000313" key="10">
    <source>
        <dbReference type="Proteomes" id="UP000030901"/>
    </source>
</evidence>
<evidence type="ECO:0000256" key="7">
    <source>
        <dbReference type="ARBA" id="ARBA00023136"/>
    </source>
</evidence>
<evidence type="ECO:0000256" key="5">
    <source>
        <dbReference type="ARBA" id="ARBA00022692"/>
    </source>
</evidence>
<evidence type="ECO:0000256" key="6">
    <source>
        <dbReference type="ARBA" id="ARBA00022989"/>
    </source>
</evidence>
<feature type="transmembrane region" description="Helical" evidence="8">
    <location>
        <begin position="97"/>
        <end position="122"/>
    </location>
</feature>
<comment type="subcellular location">
    <subcellularLocation>
        <location evidence="1">Cell inner membrane</location>
        <topology evidence="1">Multi-pass membrane protein</topology>
    </subcellularLocation>
</comment>
<dbReference type="InterPro" id="IPR007498">
    <property type="entry name" value="PqiA-like"/>
</dbReference>
<feature type="transmembrane region" description="Helical" evidence="8">
    <location>
        <begin position="254"/>
        <end position="277"/>
    </location>
</feature>
<dbReference type="InterPro" id="IPR005219">
    <property type="entry name" value="PqiA-like_proteobact"/>
</dbReference>
<comment type="similarity">
    <text evidence="2">Belongs to the PqiA family.</text>
</comment>
<dbReference type="AlphaFoldDB" id="A0A0A7S225"/>
<evidence type="ECO:0000256" key="1">
    <source>
        <dbReference type="ARBA" id="ARBA00004429"/>
    </source>
</evidence>
<dbReference type="Proteomes" id="UP000030901">
    <property type="component" value="Chromosome"/>
</dbReference>
<accession>A0A0A7S225</accession>
<evidence type="ECO:0000256" key="3">
    <source>
        <dbReference type="ARBA" id="ARBA00022475"/>
    </source>
</evidence>
<dbReference type="InterPro" id="IPR051800">
    <property type="entry name" value="PqiA-PqiB_transport"/>
</dbReference>
<keyword evidence="10" id="KW-1185">Reference proteome</keyword>
<dbReference type="PANTHER" id="PTHR30462">
    <property type="entry name" value="INTERMEMBRANE TRANSPORT PROTEIN PQIB-RELATED"/>
    <property type="match status" value="1"/>
</dbReference>
<keyword evidence="5 8" id="KW-0812">Transmembrane</keyword>
<dbReference type="RefSeq" id="WP_039105273.1">
    <property type="nucleotide sequence ID" value="NZ_CAMPDX010000020.1"/>
</dbReference>
<evidence type="ECO:0000313" key="9">
    <source>
        <dbReference type="EMBL" id="AJA45488.1"/>
    </source>
</evidence>
<keyword evidence="7 8" id="KW-0472">Membrane</keyword>
<dbReference type="NCBIfam" id="TIGR00155">
    <property type="entry name" value="pqiA_fam"/>
    <property type="match status" value="1"/>
</dbReference>
<feature type="transmembrane region" description="Helical" evidence="8">
    <location>
        <begin position="53"/>
        <end position="77"/>
    </location>
</feature>
<dbReference type="GO" id="GO:0005886">
    <property type="term" value="C:plasma membrane"/>
    <property type="evidence" value="ECO:0007669"/>
    <property type="project" value="UniProtKB-SubCell"/>
</dbReference>
<dbReference type="PANTHER" id="PTHR30462:SF3">
    <property type="entry name" value="INTERMEMBRANE TRANSPORT PROTEIN PQIA"/>
    <property type="match status" value="1"/>
</dbReference>
<gene>
    <name evidence="9" type="ORF">FPB0191_01672</name>
</gene>
<keyword evidence="4" id="KW-0997">Cell inner membrane</keyword>
<feature type="transmembrane region" description="Helical" evidence="8">
    <location>
        <begin position="305"/>
        <end position="333"/>
    </location>
</feature>
<dbReference type="KEGG" id="fpp:FPB0191_01672"/>
<sequence length="415" mass="47440">MVCNSESTVHYALCYHCDLLSELPAITNHYKAICPRCHTRLARGSLNMKRDTIIYSVCALTMLLLACCFIFINIRVVGNTNNLNLLNISDILYQDNYVSLVLVFVLFVLVSPVLLLLIQIIVCCELPLSKFRKRDLMILYDKLQHWTMSEIFMAGVLVSFVKLTNYGDIGINQAFWAFCLFIIWQLKSTITFSTRQIWDEIASNNFVKTPLVAGKIGIRQNIRLCLCCHAILPAEQAHCPRCKRKGKLRERDKLQWTIALLITSFLLYIPANLFGIMNTLFLGSTSSSTIIDGVIYMWQEGDYPVALVIFTASIIIPVLKIIALTWLCYFVLVIRRKTRNECMKMSRLYKMVEFIGRWSMIDIFVVAVISALIRNGELISVYPDIGAVFFAAVVVITMIASHLYDSRLIWDRHKG</sequence>
<keyword evidence="6 8" id="KW-1133">Transmembrane helix</keyword>
<name>A0A0A7S225_FRIPE</name>
<evidence type="ECO:0000256" key="2">
    <source>
        <dbReference type="ARBA" id="ARBA00007555"/>
    </source>
</evidence>
<keyword evidence="3" id="KW-1003">Cell membrane</keyword>
<evidence type="ECO:0000256" key="4">
    <source>
        <dbReference type="ARBA" id="ARBA00022519"/>
    </source>
</evidence>
<feature type="transmembrane region" description="Helical" evidence="8">
    <location>
        <begin position="385"/>
        <end position="404"/>
    </location>
</feature>
<protein>
    <submittedName>
        <fullName evidence="9">Integral membrane protein, PqiA family</fullName>
    </submittedName>
</protein>
<proteinExistence type="inferred from homology"/>
<reference evidence="9 10" key="1">
    <citation type="journal article" date="2014" name="Appl. Environ. Microbiol.">
        <title>Gut symbionts from distinct hosts exhibit genotoxic activity via divergent colibactin biosynthetic pathways.</title>
        <authorList>
            <person name="Engel P."/>
            <person name="Vizcaino M.I."/>
            <person name="Crawford J.M."/>
        </authorList>
    </citation>
    <scope>NUCLEOTIDE SEQUENCE [LARGE SCALE GENOMIC DNA]</scope>
    <source>
        <strain evidence="9 10">PEB0191</strain>
    </source>
</reference>
<feature type="transmembrane region" description="Helical" evidence="8">
    <location>
        <begin position="354"/>
        <end position="373"/>
    </location>
</feature>
<feature type="transmembrane region" description="Helical" evidence="8">
    <location>
        <begin position="169"/>
        <end position="186"/>
    </location>
</feature>
<dbReference type="Pfam" id="PF04403">
    <property type="entry name" value="PqiA"/>
    <property type="match status" value="2"/>
</dbReference>
<organism evidence="9 10">
    <name type="scientific">Frischella perrara</name>
    <dbReference type="NCBI Taxonomy" id="1267021"/>
    <lineage>
        <taxon>Bacteria</taxon>
        <taxon>Pseudomonadati</taxon>
        <taxon>Pseudomonadota</taxon>
        <taxon>Gammaproteobacteria</taxon>
        <taxon>Orbales</taxon>
        <taxon>Orbaceae</taxon>
        <taxon>Frischella</taxon>
    </lineage>
</organism>